<sequence length="54" mass="6007">MKPEPKNSWKGILKTPKDPLACPQSADVPFIQSEDCLVVHVWTPHPRPKGATVM</sequence>
<dbReference type="Pfam" id="PF00135">
    <property type="entry name" value="COesterase"/>
    <property type="match status" value="1"/>
</dbReference>
<evidence type="ECO:0000313" key="2">
    <source>
        <dbReference type="Proteomes" id="UP001152795"/>
    </source>
</evidence>
<dbReference type="EMBL" id="CACRXK020040527">
    <property type="protein sequence ID" value="CAB4045602.1"/>
    <property type="molecule type" value="Genomic_DNA"/>
</dbReference>
<dbReference type="InterPro" id="IPR002018">
    <property type="entry name" value="CarbesteraseB"/>
</dbReference>
<gene>
    <name evidence="1" type="ORF">PACLA_8A044530</name>
</gene>
<reference evidence="1" key="1">
    <citation type="submission" date="2020-04" db="EMBL/GenBank/DDBJ databases">
        <authorList>
            <person name="Alioto T."/>
            <person name="Alioto T."/>
            <person name="Gomez Garrido J."/>
        </authorList>
    </citation>
    <scope>NUCLEOTIDE SEQUENCE</scope>
    <source>
        <strain evidence="1">A484AB</strain>
    </source>
</reference>
<organism evidence="1 2">
    <name type="scientific">Paramuricea clavata</name>
    <name type="common">Red gorgonian</name>
    <name type="synonym">Violescent sea-whip</name>
    <dbReference type="NCBI Taxonomy" id="317549"/>
    <lineage>
        <taxon>Eukaryota</taxon>
        <taxon>Metazoa</taxon>
        <taxon>Cnidaria</taxon>
        <taxon>Anthozoa</taxon>
        <taxon>Octocorallia</taxon>
        <taxon>Malacalcyonacea</taxon>
        <taxon>Plexauridae</taxon>
        <taxon>Paramuricea</taxon>
    </lineage>
</organism>
<feature type="non-terminal residue" evidence="1">
    <location>
        <position position="54"/>
    </location>
</feature>
<accession>A0A7D9KN73</accession>
<comment type="caution">
    <text evidence="1">The sequence shown here is derived from an EMBL/GenBank/DDBJ whole genome shotgun (WGS) entry which is preliminary data.</text>
</comment>
<dbReference type="AlphaFoldDB" id="A0A7D9KN73"/>
<dbReference type="OrthoDB" id="3200163at2759"/>
<dbReference type="Gene3D" id="3.40.50.1820">
    <property type="entry name" value="alpha/beta hydrolase"/>
    <property type="match status" value="1"/>
</dbReference>
<name>A0A7D9KN73_PARCT</name>
<proteinExistence type="predicted"/>
<dbReference type="InterPro" id="IPR029058">
    <property type="entry name" value="AB_hydrolase_fold"/>
</dbReference>
<protein>
    <submittedName>
        <fullName evidence="1">Uncharacterized protein</fullName>
    </submittedName>
</protein>
<keyword evidence="2" id="KW-1185">Reference proteome</keyword>
<dbReference type="SUPFAM" id="SSF53474">
    <property type="entry name" value="alpha/beta-Hydrolases"/>
    <property type="match status" value="1"/>
</dbReference>
<dbReference type="Proteomes" id="UP001152795">
    <property type="component" value="Unassembled WGS sequence"/>
</dbReference>
<evidence type="ECO:0000313" key="1">
    <source>
        <dbReference type="EMBL" id="CAB4045602.1"/>
    </source>
</evidence>